<evidence type="ECO:0000256" key="2">
    <source>
        <dbReference type="ARBA" id="ARBA00022898"/>
    </source>
</evidence>
<dbReference type="PANTHER" id="PTHR11808">
    <property type="entry name" value="TRANS-SULFURATION ENZYME FAMILY MEMBER"/>
    <property type="match status" value="1"/>
</dbReference>
<dbReference type="AlphaFoldDB" id="A0A9W6L172"/>
<name>A0A9W6L172_9PSEU</name>
<dbReference type="InterPro" id="IPR015424">
    <property type="entry name" value="PyrdxlP-dep_Trfase"/>
</dbReference>
<dbReference type="InterPro" id="IPR015421">
    <property type="entry name" value="PyrdxlP-dep_Trfase_major"/>
</dbReference>
<dbReference type="RefSeq" id="WP_037044906.1">
    <property type="nucleotide sequence ID" value="NZ_BAAAUZ010000079.1"/>
</dbReference>
<dbReference type="SUPFAM" id="SSF53383">
    <property type="entry name" value="PLP-dependent transferases"/>
    <property type="match status" value="1"/>
</dbReference>
<dbReference type="GO" id="GO:0004123">
    <property type="term" value="F:cystathionine gamma-lyase activity"/>
    <property type="evidence" value="ECO:0007669"/>
    <property type="project" value="TreeGrafter"/>
</dbReference>
<dbReference type="Proteomes" id="UP001143463">
    <property type="component" value="Unassembled WGS sequence"/>
</dbReference>
<accession>A0A9W6L172</accession>
<keyword evidence="6" id="KW-1185">Reference proteome</keyword>
<dbReference type="NCBIfam" id="NF005758">
    <property type="entry name" value="PRK07582.1"/>
    <property type="match status" value="1"/>
</dbReference>
<reference evidence="5" key="1">
    <citation type="journal article" date="2014" name="Int. J. Syst. Evol. Microbiol.">
        <title>Complete genome sequence of Corynebacterium casei LMG S-19264T (=DSM 44701T), isolated from a smear-ripened cheese.</title>
        <authorList>
            <consortium name="US DOE Joint Genome Institute (JGI-PGF)"/>
            <person name="Walter F."/>
            <person name="Albersmeier A."/>
            <person name="Kalinowski J."/>
            <person name="Ruckert C."/>
        </authorList>
    </citation>
    <scope>NUCLEOTIDE SEQUENCE</scope>
    <source>
        <strain evidence="5">VKM Ac-1069</strain>
    </source>
</reference>
<dbReference type="Gene3D" id="3.40.640.10">
    <property type="entry name" value="Type I PLP-dependent aspartate aminotransferase-like (Major domain)"/>
    <property type="match status" value="1"/>
</dbReference>
<proteinExistence type="inferred from homology"/>
<dbReference type="InterPro" id="IPR015422">
    <property type="entry name" value="PyrdxlP-dep_Trfase_small"/>
</dbReference>
<comment type="cofactor">
    <cofactor evidence="1 4">
        <name>pyridoxal 5'-phosphate</name>
        <dbReference type="ChEBI" id="CHEBI:597326"/>
    </cofactor>
</comment>
<feature type="modified residue" description="N6-(pyridoxal phosphate)lysine" evidence="3">
    <location>
        <position position="193"/>
    </location>
</feature>
<dbReference type="Gene3D" id="3.90.1150.10">
    <property type="entry name" value="Aspartate Aminotransferase, domain 1"/>
    <property type="match status" value="1"/>
</dbReference>
<dbReference type="PIRSF" id="PIRSF001434">
    <property type="entry name" value="CGS"/>
    <property type="match status" value="1"/>
</dbReference>
<keyword evidence="2 3" id="KW-0663">Pyridoxal phosphate</keyword>
<reference evidence="5" key="2">
    <citation type="submission" date="2023-01" db="EMBL/GenBank/DDBJ databases">
        <authorList>
            <person name="Sun Q."/>
            <person name="Evtushenko L."/>
        </authorList>
    </citation>
    <scope>NUCLEOTIDE SEQUENCE</scope>
    <source>
        <strain evidence="5">VKM Ac-1069</strain>
    </source>
</reference>
<protein>
    <submittedName>
        <fullName evidence="5">Cystathionine gamma-lyase</fullName>
    </submittedName>
</protein>
<dbReference type="EMBL" id="BSFQ01000006">
    <property type="protein sequence ID" value="GLL10935.1"/>
    <property type="molecule type" value="Genomic_DNA"/>
</dbReference>
<gene>
    <name evidence="5" type="primary">cysA</name>
    <name evidence="5" type="ORF">GCM10017577_20760</name>
</gene>
<dbReference type="GO" id="GO:0005737">
    <property type="term" value="C:cytoplasm"/>
    <property type="evidence" value="ECO:0007669"/>
    <property type="project" value="TreeGrafter"/>
</dbReference>
<sequence length="368" mass="38105">MSGDGTRCVWGGHPPGAVGDAVHPGPVLSATFDLGLPHDPQPEYFYGRAGNPTWSAYEAAVGDLEGGECVAFASGMAALSTVMRLCARPGTAVVLPSDGYYIARLVASEELAPMDVEVREFGTAGAWEPLNGASLVLLETPSNPGLEVCDIRAIAEAAHAAGALVAVDNTTATPLGQKPLPLGADFVIASDTKALAGHGDVVLGHVTCADPILAGRVRAARTRSGAIPGPMETWLAHRGLGTLDLRLERQAKNAHALVQALLGHPAASNVRWPGLPSDPSHAVASRQMRRWNGILRFTLPSAEAVGEFLAASRLVSSSTSFGGLQTSADRRARWGDAVPPGLLRLSAGCEDTDDLVADVLGALDAVRS</sequence>
<evidence type="ECO:0000256" key="3">
    <source>
        <dbReference type="PIRSR" id="PIRSR001434-2"/>
    </source>
</evidence>
<organism evidence="5 6">
    <name type="scientific">Pseudonocardia halophobica</name>
    <dbReference type="NCBI Taxonomy" id="29401"/>
    <lineage>
        <taxon>Bacteria</taxon>
        <taxon>Bacillati</taxon>
        <taxon>Actinomycetota</taxon>
        <taxon>Actinomycetes</taxon>
        <taxon>Pseudonocardiales</taxon>
        <taxon>Pseudonocardiaceae</taxon>
        <taxon>Pseudonocardia</taxon>
    </lineage>
</organism>
<evidence type="ECO:0000256" key="1">
    <source>
        <dbReference type="ARBA" id="ARBA00001933"/>
    </source>
</evidence>
<evidence type="ECO:0000313" key="6">
    <source>
        <dbReference type="Proteomes" id="UP001143463"/>
    </source>
</evidence>
<dbReference type="Pfam" id="PF01053">
    <property type="entry name" value="Cys_Met_Meta_PP"/>
    <property type="match status" value="1"/>
</dbReference>
<comment type="similarity">
    <text evidence="4">Belongs to the trans-sulfuration enzymes family.</text>
</comment>
<dbReference type="PANTHER" id="PTHR11808:SF85">
    <property type="entry name" value="CYSTATHIONINE GAMMA-LYASE-RELATED"/>
    <property type="match status" value="1"/>
</dbReference>
<dbReference type="GO" id="GO:0030170">
    <property type="term" value="F:pyridoxal phosphate binding"/>
    <property type="evidence" value="ECO:0007669"/>
    <property type="project" value="InterPro"/>
</dbReference>
<evidence type="ECO:0000313" key="5">
    <source>
        <dbReference type="EMBL" id="GLL10935.1"/>
    </source>
</evidence>
<dbReference type="InterPro" id="IPR000277">
    <property type="entry name" value="Cys/Met-Metab_PyrdxlP-dep_enz"/>
</dbReference>
<dbReference type="GO" id="GO:0019343">
    <property type="term" value="P:cysteine biosynthetic process via cystathionine"/>
    <property type="evidence" value="ECO:0007669"/>
    <property type="project" value="TreeGrafter"/>
</dbReference>
<evidence type="ECO:0000256" key="4">
    <source>
        <dbReference type="RuleBase" id="RU362118"/>
    </source>
</evidence>
<comment type="caution">
    <text evidence="5">The sequence shown here is derived from an EMBL/GenBank/DDBJ whole genome shotgun (WGS) entry which is preliminary data.</text>
</comment>
<dbReference type="GO" id="GO:0019346">
    <property type="term" value="P:transsulfuration"/>
    <property type="evidence" value="ECO:0007669"/>
    <property type="project" value="InterPro"/>
</dbReference>